<sequence length="64" mass="7778">MYAIKNIKTGEWLFGTDYREYPPEQRTSKEQALTYMEEEFAEHDLKVRRCDENYEVVQVNLIEE</sequence>
<protein>
    <submittedName>
        <fullName evidence="1">Uncharacterized protein</fullName>
    </submittedName>
</protein>
<proteinExistence type="predicted"/>
<accession>A0A9Q3V830</accession>
<dbReference type="RefSeq" id="WP_198091404.1">
    <property type="nucleotide sequence ID" value="NZ_JAAMYB010000001.1"/>
</dbReference>
<reference evidence="1" key="1">
    <citation type="submission" date="2020-02" db="EMBL/GenBank/DDBJ databases">
        <authorList>
            <person name="Fillo S."/>
            <person name="Giordani F."/>
            <person name="Tonon E."/>
            <person name="Drigo I."/>
            <person name="Anselmo A."/>
            <person name="Fortunato A."/>
            <person name="Bano L."/>
            <person name="Lista F."/>
        </authorList>
    </citation>
    <scope>NUCLEOTIDE SEQUENCE</scope>
    <source>
        <strain evidence="1">IZSVe-TV_9877_3_12</strain>
    </source>
</reference>
<organism evidence="1 2">
    <name type="scientific">Clostridium botulinum C</name>
    <dbReference type="NCBI Taxonomy" id="36828"/>
    <lineage>
        <taxon>Bacteria</taxon>
        <taxon>Bacillati</taxon>
        <taxon>Bacillota</taxon>
        <taxon>Clostridia</taxon>
        <taxon>Eubacteriales</taxon>
        <taxon>Clostridiaceae</taxon>
        <taxon>Clostridium</taxon>
    </lineage>
</organism>
<dbReference type="EMBL" id="JAAMYB010000001">
    <property type="protein sequence ID" value="MCD3194240.1"/>
    <property type="molecule type" value="Genomic_DNA"/>
</dbReference>
<evidence type="ECO:0000313" key="2">
    <source>
        <dbReference type="Proteomes" id="UP000813637"/>
    </source>
</evidence>
<dbReference type="AlphaFoldDB" id="A0A9Q3V830"/>
<dbReference type="Proteomes" id="UP000813637">
    <property type="component" value="Unassembled WGS sequence"/>
</dbReference>
<comment type="caution">
    <text evidence="1">The sequence shown here is derived from an EMBL/GenBank/DDBJ whole genome shotgun (WGS) entry which is preliminary data.</text>
</comment>
<gene>
    <name evidence="1" type="ORF">G8S53_02920</name>
</gene>
<evidence type="ECO:0000313" key="1">
    <source>
        <dbReference type="EMBL" id="MCD3194240.1"/>
    </source>
</evidence>
<name>A0A9Q3V830_CLOBO</name>
<reference evidence="1" key="2">
    <citation type="journal article" date="2021" name="Microorganisms">
        <title>Extensive Genome Exploration of Clostridium botulinum Group III Field Strains.</title>
        <authorList>
            <person name="Fillo S."/>
            <person name="Giordani F."/>
            <person name="Tonon E."/>
            <person name="Drigo I."/>
            <person name="Anselmo A."/>
            <person name="Fortunato A."/>
            <person name="Lista F."/>
            <person name="Bano L."/>
        </authorList>
    </citation>
    <scope>NUCLEOTIDE SEQUENCE</scope>
    <source>
        <strain evidence="1">IZSVe-TV_9877_3_12</strain>
    </source>
</reference>